<evidence type="ECO:0000256" key="2">
    <source>
        <dbReference type="ARBA" id="ARBA00022737"/>
    </source>
</evidence>
<feature type="repeat" description="WD" evidence="3">
    <location>
        <begin position="1031"/>
        <end position="1072"/>
    </location>
</feature>
<sequence>MTLRAAGLFALAVTSPVVVTLPGLATNQASSQERWPGPLDVLREYPWAAGALLTVVGVLLSLLLQRLTSRWTPTGPPVPAVPPVPEWVVARSESRDVIKALCRRAQGTIGITTALRGAGGFGKTTLAEMACADPKVRRRFRGRIFVVTIGREVRGREALAAKVAEVTRFVTGDTTTFDDPGLAGAHLGRLLDEQPRTLLVLDDVWEGEQLEPFLHGGRDVVRLVTTRVPKALPGDAHHVRVDAMSDDQARAALTWGLPELPRATTELILAVTGGWPLLLRLANRLIAADLETGADPADATRDVLERLRAHGPVGVDPTVPLDVDDPKERRKAVRATVEAATRLLTPEDTRRFIELGVFAEDESIPVALVARLWHGEHDGSRARELIRTLANLSLLTLHSEGSGSISLHDVVRDYLQRQLTDGQLSLVHDKLTRAMALGLAPAEPLVVDDPSPETSWWETPYGYALDHLITHLIAADRSELARTVAQDLRWIERRLYQRGPVAPYSDLAQLGTREAAQRVRELSRVAHLLTPTNPEHALKHVLHSRLGHRSAWRGQIAALARDRTGPGLAQRWEPPDLTDGLLRSSLVHPGPVTALAVAPDDGWLVGGCADGSLHVWETRAWRRLATVRAHTDRVAAISVASDGSWLVTGSADGTAKKWETATWTCAETFSGHDKAVTALALSPDDSLLVTGSTDRTLRVWNPNDGSCSAKLKHHAGPIKGISFHPDGSHFFSTCQGEVVRWETGTSRRTTPVSTEDVHVGPVAVARHRGVVLSTSSGLYLVSRPTHRAVPALDGENAQRIVDAGPVTALAVSDGGDLIAIAGPTGATRIQPLGSGSQLVATGHLGAVNDVAFAHSGSWFMTAGSDGTVRTWDLRRERPRTVPSEGGGGAFTRSALRASVSAGGEHLVVLSTVGHLSVRRSPVEPGAGRATELPLYDRYEPFRHGYEPFAALSPDGTLIAACEEGTWTTPGNGSAHIRLFDTSGERLHRYQWYEATITALAVTPDRTIAAGTADGRVMFWAPGAPEDTSLAVAGHRGKVTTAASAPDGSWIVTGGADAQIKVWDVASRKPRRTARHPAAVTSTAIASDGTWLASGDLHGTICVLDVTRGTVTGTFRTASSPVKSIAISPDGVWISVVSSPRTIEVWHRATRRRVTMMRTEAPLLTCSWTGGNDLGMVACSTRGLHGFTFLPPPTA</sequence>
<dbReference type="CDD" id="cd00200">
    <property type="entry name" value="WD40"/>
    <property type="match status" value="1"/>
</dbReference>
<dbReference type="InterPro" id="IPR020472">
    <property type="entry name" value="WD40_PAC1"/>
</dbReference>
<feature type="repeat" description="WD" evidence="3">
    <location>
        <begin position="627"/>
        <end position="668"/>
    </location>
</feature>
<accession>A0AB39TBM7</accession>
<dbReference type="InterPro" id="IPR036322">
    <property type="entry name" value="WD40_repeat_dom_sf"/>
</dbReference>
<dbReference type="GO" id="GO:0005829">
    <property type="term" value="C:cytosol"/>
    <property type="evidence" value="ECO:0007669"/>
    <property type="project" value="UniProtKB-ARBA"/>
</dbReference>
<dbReference type="Gene3D" id="1.25.40.370">
    <property type="match status" value="1"/>
</dbReference>
<dbReference type="InterPro" id="IPR036388">
    <property type="entry name" value="WH-like_DNA-bd_sf"/>
</dbReference>
<evidence type="ECO:0000259" key="4">
    <source>
        <dbReference type="Pfam" id="PF00931"/>
    </source>
</evidence>
<reference evidence="5" key="1">
    <citation type="submission" date="2024-07" db="EMBL/GenBank/DDBJ databases">
        <authorList>
            <person name="Yu S.T."/>
        </authorList>
    </citation>
    <scope>NUCLEOTIDE SEQUENCE</scope>
    <source>
        <strain evidence="5">R44</strain>
    </source>
</reference>
<feature type="repeat" description="WD" evidence="3">
    <location>
        <begin position="840"/>
        <end position="881"/>
    </location>
</feature>
<dbReference type="InterPro" id="IPR019775">
    <property type="entry name" value="WD40_repeat_CS"/>
</dbReference>
<feature type="repeat" description="WD" evidence="3">
    <location>
        <begin position="669"/>
        <end position="710"/>
    </location>
</feature>
<organism evidence="5">
    <name type="scientific">Streptomyces sp. R44</name>
    <dbReference type="NCBI Taxonomy" id="3238633"/>
    <lineage>
        <taxon>Bacteria</taxon>
        <taxon>Bacillati</taxon>
        <taxon>Actinomycetota</taxon>
        <taxon>Actinomycetes</taxon>
        <taxon>Kitasatosporales</taxon>
        <taxon>Streptomycetaceae</taxon>
        <taxon>Streptomyces</taxon>
    </lineage>
</organism>
<dbReference type="PANTHER" id="PTHR19879:SF9">
    <property type="entry name" value="TRANSCRIPTION INITIATION FACTOR TFIID SUBUNIT 5"/>
    <property type="match status" value="1"/>
</dbReference>
<dbReference type="InterPro" id="IPR015943">
    <property type="entry name" value="WD40/YVTN_repeat-like_dom_sf"/>
</dbReference>
<dbReference type="Pfam" id="PF00400">
    <property type="entry name" value="WD40"/>
    <property type="match status" value="8"/>
</dbReference>
<keyword evidence="2" id="KW-0677">Repeat</keyword>
<dbReference type="Pfam" id="PF00931">
    <property type="entry name" value="NB-ARC"/>
    <property type="match status" value="1"/>
</dbReference>
<dbReference type="EMBL" id="CP163444">
    <property type="protein sequence ID" value="XDQ76929.1"/>
    <property type="molecule type" value="Genomic_DNA"/>
</dbReference>
<dbReference type="Gene3D" id="1.10.10.10">
    <property type="entry name" value="Winged helix-like DNA-binding domain superfamily/Winged helix DNA-binding domain"/>
    <property type="match status" value="1"/>
</dbReference>
<dbReference type="PROSITE" id="PS00678">
    <property type="entry name" value="WD_REPEATS_1"/>
    <property type="match status" value="2"/>
</dbReference>
<protein>
    <submittedName>
        <fullName evidence="5">NB-ARC domain-containing protein</fullName>
    </submittedName>
</protein>
<dbReference type="SUPFAM" id="SSF52540">
    <property type="entry name" value="P-loop containing nucleoside triphosphate hydrolases"/>
    <property type="match status" value="1"/>
</dbReference>
<name>A0AB39TBM7_9ACTN</name>
<evidence type="ECO:0000313" key="5">
    <source>
        <dbReference type="EMBL" id="XDQ76929.1"/>
    </source>
</evidence>
<gene>
    <name evidence="5" type="ORF">AB5J54_38395</name>
</gene>
<dbReference type="Gene3D" id="2.130.10.10">
    <property type="entry name" value="YVTN repeat-like/Quinoprotein amine dehydrogenase"/>
    <property type="match status" value="4"/>
</dbReference>
<dbReference type="PRINTS" id="PR00320">
    <property type="entry name" value="GPROTEINBRPT"/>
</dbReference>
<dbReference type="SMART" id="SM00320">
    <property type="entry name" value="WD40"/>
    <property type="match status" value="10"/>
</dbReference>
<dbReference type="SUPFAM" id="SSF50978">
    <property type="entry name" value="WD40 repeat-like"/>
    <property type="match status" value="2"/>
</dbReference>
<dbReference type="Gene3D" id="3.40.50.300">
    <property type="entry name" value="P-loop containing nucleotide triphosphate hydrolases"/>
    <property type="match status" value="1"/>
</dbReference>
<dbReference type="PRINTS" id="PR00364">
    <property type="entry name" value="DISEASERSIST"/>
</dbReference>
<dbReference type="InterPro" id="IPR002182">
    <property type="entry name" value="NB-ARC"/>
</dbReference>
<dbReference type="RefSeq" id="WP_369149592.1">
    <property type="nucleotide sequence ID" value="NZ_CP163444.1"/>
</dbReference>
<proteinExistence type="predicted"/>
<dbReference type="GO" id="GO:0043531">
    <property type="term" value="F:ADP binding"/>
    <property type="evidence" value="ECO:0007669"/>
    <property type="project" value="InterPro"/>
</dbReference>
<evidence type="ECO:0000256" key="1">
    <source>
        <dbReference type="ARBA" id="ARBA00022574"/>
    </source>
</evidence>
<dbReference type="PROSITE" id="PS50294">
    <property type="entry name" value="WD_REPEATS_REGION"/>
    <property type="match status" value="5"/>
</dbReference>
<feature type="domain" description="NB-ARC" evidence="4">
    <location>
        <begin position="96"/>
        <end position="227"/>
    </location>
</feature>
<dbReference type="InterPro" id="IPR001680">
    <property type="entry name" value="WD40_rpt"/>
</dbReference>
<keyword evidence="1 3" id="KW-0853">WD repeat</keyword>
<dbReference type="PROSITE" id="PS50082">
    <property type="entry name" value="WD_REPEATS_2"/>
    <property type="match status" value="5"/>
</dbReference>
<dbReference type="InterPro" id="IPR027417">
    <property type="entry name" value="P-loop_NTPase"/>
</dbReference>
<evidence type="ECO:0000256" key="3">
    <source>
        <dbReference type="PROSITE-ProRule" id="PRU00221"/>
    </source>
</evidence>
<feature type="repeat" description="WD" evidence="3">
    <location>
        <begin position="585"/>
        <end position="626"/>
    </location>
</feature>
<dbReference type="PANTHER" id="PTHR19879">
    <property type="entry name" value="TRANSCRIPTION INITIATION FACTOR TFIID"/>
    <property type="match status" value="1"/>
</dbReference>
<dbReference type="AlphaFoldDB" id="A0AB39TBM7"/>